<evidence type="ECO:0000313" key="1">
    <source>
        <dbReference type="Proteomes" id="UP000036681"/>
    </source>
</evidence>
<dbReference type="AlphaFoldDB" id="A0A0M3HPV1"/>
<evidence type="ECO:0000313" key="2">
    <source>
        <dbReference type="WBParaSite" id="ALUE_0000400001-mRNA-1"/>
    </source>
</evidence>
<accession>A0A0M3HPV1</accession>
<keyword evidence="1" id="KW-1185">Reference proteome</keyword>
<proteinExistence type="predicted"/>
<sequence>MFNCNLCENTALTTPSNSLYYSRYSFPLSPQPNFYTLHDIEDCLQLYKTKETLPDSGKLNNVSLHPFKHINRNCTNHNFCGQE</sequence>
<name>A0A0M3HPV1_ASCLU</name>
<protein>
    <submittedName>
        <fullName evidence="2">Ovule protein</fullName>
    </submittedName>
</protein>
<organism evidence="1 2">
    <name type="scientific">Ascaris lumbricoides</name>
    <name type="common">Giant roundworm</name>
    <dbReference type="NCBI Taxonomy" id="6252"/>
    <lineage>
        <taxon>Eukaryota</taxon>
        <taxon>Metazoa</taxon>
        <taxon>Ecdysozoa</taxon>
        <taxon>Nematoda</taxon>
        <taxon>Chromadorea</taxon>
        <taxon>Rhabditida</taxon>
        <taxon>Spirurina</taxon>
        <taxon>Ascaridomorpha</taxon>
        <taxon>Ascaridoidea</taxon>
        <taxon>Ascarididae</taxon>
        <taxon>Ascaris</taxon>
    </lineage>
</organism>
<dbReference type="Proteomes" id="UP000036681">
    <property type="component" value="Unplaced"/>
</dbReference>
<reference evidence="2" key="1">
    <citation type="submission" date="2017-02" db="UniProtKB">
        <authorList>
            <consortium name="WormBaseParasite"/>
        </authorList>
    </citation>
    <scope>IDENTIFICATION</scope>
</reference>
<dbReference type="WBParaSite" id="ALUE_0000400001-mRNA-1">
    <property type="protein sequence ID" value="ALUE_0000400001-mRNA-1"/>
    <property type="gene ID" value="ALUE_0000400001"/>
</dbReference>